<evidence type="ECO:0000256" key="5">
    <source>
        <dbReference type="ARBA" id="ARBA00023136"/>
    </source>
</evidence>
<evidence type="ECO:0000256" key="3">
    <source>
        <dbReference type="ARBA" id="ARBA00022692"/>
    </source>
</evidence>
<dbReference type="Gene3D" id="1.20.1250.20">
    <property type="entry name" value="MFS general substrate transporter like domains"/>
    <property type="match status" value="1"/>
</dbReference>
<comment type="similarity">
    <text evidence="2">Belongs to the major facilitator superfamily. Sugar transporter (TC 2.A.1.1) family.</text>
</comment>
<evidence type="ECO:0000313" key="8">
    <source>
        <dbReference type="EMBL" id="RSH89156.1"/>
    </source>
</evidence>
<feature type="transmembrane region" description="Helical" evidence="6">
    <location>
        <begin position="432"/>
        <end position="451"/>
    </location>
</feature>
<protein>
    <recommendedName>
        <fullName evidence="7">Major facilitator superfamily (MFS) profile domain-containing protein</fullName>
    </recommendedName>
</protein>
<keyword evidence="4 6" id="KW-1133">Transmembrane helix</keyword>
<dbReference type="EMBL" id="RSCD01000014">
    <property type="protein sequence ID" value="RSH89156.1"/>
    <property type="molecule type" value="Genomic_DNA"/>
</dbReference>
<feature type="transmembrane region" description="Helical" evidence="6">
    <location>
        <begin position="141"/>
        <end position="164"/>
    </location>
</feature>
<feature type="transmembrane region" description="Helical" evidence="6">
    <location>
        <begin position="176"/>
        <end position="199"/>
    </location>
</feature>
<dbReference type="PANTHER" id="PTHR48022">
    <property type="entry name" value="PLASTIDIC GLUCOSE TRANSPORTER 4"/>
    <property type="match status" value="1"/>
</dbReference>
<reference evidence="8 9" key="1">
    <citation type="submission" date="2018-11" db="EMBL/GenBank/DDBJ databases">
        <title>Genome sequence of Saitozyma podzolica DSM 27192.</title>
        <authorList>
            <person name="Aliyu H."/>
            <person name="Gorte O."/>
            <person name="Ochsenreither K."/>
        </authorList>
    </citation>
    <scope>NUCLEOTIDE SEQUENCE [LARGE SCALE GENOMIC DNA]</scope>
    <source>
        <strain evidence="8 9">DSM 27192</strain>
    </source>
</reference>
<feature type="transmembrane region" description="Helical" evidence="6">
    <location>
        <begin position="331"/>
        <end position="351"/>
    </location>
</feature>
<comment type="subcellular location">
    <subcellularLocation>
        <location evidence="1">Membrane</location>
        <topology evidence="1">Multi-pass membrane protein</topology>
    </subcellularLocation>
</comment>
<evidence type="ECO:0000256" key="4">
    <source>
        <dbReference type="ARBA" id="ARBA00022989"/>
    </source>
</evidence>
<dbReference type="InterPro" id="IPR036259">
    <property type="entry name" value="MFS_trans_sf"/>
</dbReference>
<proteinExistence type="inferred from homology"/>
<dbReference type="OrthoDB" id="6612291at2759"/>
<feature type="domain" description="Major facilitator superfamily (MFS) profile" evidence="7">
    <location>
        <begin position="17"/>
        <end position="455"/>
    </location>
</feature>
<sequence>MGFKSDWKQATPYLGFCVFTFCWTNVIFGLDTSTFGSLQALPSWLNQFGTNGSLTTLQKALANSIVYVGRFAGTLTFEPIAERYGYKVLLAAIASVQVVSVIIQLASGNFNTFIAGRTISYVAVGWIDGTISSYASEIAPAALRGFFSGLLAPMANLASVWGAGMCQHYATETHKVGWMVPIGIQLIPVVMIAICWPFTVESPRWLLSHDRDDQALAALKKLRRKDDVDAGLCEVELEAIAYAIQYDKTHATARWRDLFTNTAYKQTIYTILFFFFYPSTGNAFYNAYGTTFFKSLGLGNAAFTYAILCQLLGAIGGTTGLLLTDRVGRRPLLIIGSALLVLFDGLAAGLASKSVRTTTDNNVVVACWMLMLWSAKLSWATHAYIVVPEMGGIRMRKKLVMVGTTVDVLGNWLWGFAAPYIQLADATKGPKIGYLFMGFAGMALIFAIFFAPELKGRSLEEVDEMFQKFRWGWEYKGYKTTGVGAAVAQAEHGELANTKEVADGAEVDEKNVTGTQVQVNLV</sequence>
<dbReference type="InterPro" id="IPR005828">
    <property type="entry name" value="MFS_sugar_transport-like"/>
</dbReference>
<feature type="transmembrane region" description="Helical" evidence="6">
    <location>
        <begin position="363"/>
        <end position="387"/>
    </location>
</feature>
<evidence type="ECO:0000256" key="1">
    <source>
        <dbReference type="ARBA" id="ARBA00004141"/>
    </source>
</evidence>
<accession>A0A427YDK1</accession>
<dbReference type="SUPFAM" id="SSF103473">
    <property type="entry name" value="MFS general substrate transporter"/>
    <property type="match status" value="1"/>
</dbReference>
<feature type="transmembrane region" description="Helical" evidence="6">
    <location>
        <begin position="399"/>
        <end position="420"/>
    </location>
</feature>
<name>A0A427YDK1_9TREE</name>
<feature type="transmembrane region" description="Helical" evidence="6">
    <location>
        <begin position="302"/>
        <end position="324"/>
    </location>
</feature>
<feature type="transmembrane region" description="Helical" evidence="6">
    <location>
        <begin position="12"/>
        <end position="30"/>
    </location>
</feature>
<dbReference type="AlphaFoldDB" id="A0A427YDK1"/>
<keyword evidence="5 6" id="KW-0472">Membrane</keyword>
<gene>
    <name evidence="8" type="ORF">EHS25_002268</name>
</gene>
<keyword evidence="3 6" id="KW-0812">Transmembrane</keyword>
<evidence type="ECO:0000256" key="6">
    <source>
        <dbReference type="SAM" id="Phobius"/>
    </source>
</evidence>
<evidence type="ECO:0000259" key="7">
    <source>
        <dbReference type="PROSITE" id="PS50850"/>
    </source>
</evidence>
<keyword evidence="9" id="KW-1185">Reference proteome</keyword>
<feature type="transmembrane region" description="Helical" evidence="6">
    <location>
        <begin position="84"/>
        <end position="106"/>
    </location>
</feature>
<comment type="caution">
    <text evidence="8">The sequence shown here is derived from an EMBL/GenBank/DDBJ whole genome shotgun (WGS) entry which is preliminary data.</text>
</comment>
<dbReference type="GO" id="GO:0005351">
    <property type="term" value="F:carbohydrate:proton symporter activity"/>
    <property type="evidence" value="ECO:0007669"/>
    <property type="project" value="TreeGrafter"/>
</dbReference>
<dbReference type="Proteomes" id="UP000279259">
    <property type="component" value="Unassembled WGS sequence"/>
</dbReference>
<dbReference type="Pfam" id="PF00083">
    <property type="entry name" value="Sugar_tr"/>
    <property type="match status" value="1"/>
</dbReference>
<dbReference type="GO" id="GO:0016020">
    <property type="term" value="C:membrane"/>
    <property type="evidence" value="ECO:0007669"/>
    <property type="project" value="UniProtKB-SubCell"/>
</dbReference>
<organism evidence="8 9">
    <name type="scientific">Saitozyma podzolica</name>
    <dbReference type="NCBI Taxonomy" id="1890683"/>
    <lineage>
        <taxon>Eukaryota</taxon>
        <taxon>Fungi</taxon>
        <taxon>Dikarya</taxon>
        <taxon>Basidiomycota</taxon>
        <taxon>Agaricomycotina</taxon>
        <taxon>Tremellomycetes</taxon>
        <taxon>Tremellales</taxon>
        <taxon>Trimorphomycetaceae</taxon>
        <taxon>Saitozyma</taxon>
    </lineage>
</organism>
<dbReference type="InterPro" id="IPR050360">
    <property type="entry name" value="MFS_Sugar_Transporters"/>
</dbReference>
<dbReference type="InterPro" id="IPR020846">
    <property type="entry name" value="MFS_dom"/>
</dbReference>
<evidence type="ECO:0000313" key="9">
    <source>
        <dbReference type="Proteomes" id="UP000279259"/>
    </source>
</evidence>
<dbReference type="PROSITE" id="PS50850">
    <property type="entry name" value="MFS"/>
    <property type="match status" value="1"/>
</dbReference>
<dbReference type="PANTHER" id="PTHR48022:SF77">
    <property type="entry name" value="MAJOR FACILITATOR SUPERFAMILY (MFS) PROFILE DOMAIN-CONTAINING PROTEIN"/>
    <property type="match status" value="1"/>
</dbReference>
<evidence type="ECO:0000256" key="2">
    <source>
        <dbReference type="ARBA" id="ARBA00010992"/>
    </source>
</evidence>